<dbReference type="Proteomes" id="UP001174748">
    <property type="component" value="Unassembled WGS sequence"/>
</dbReference>
<protein>
    <submittedName>
        <fullName evidence="3">LuxR C-terminal-related transcriptional regulator</fullName>
    </submittedName>
</protein>
<evidence type="ECO:0000313" key="4">
    <source>
        <dbReference type="EMBL" id="MDK5171832.1"/>
    </source>
</evidence>
<gene>
    <name evidence="3" type="ORF">P9854_19150</name>
    <name evidence="4" type="ORF">P9921_15280</name>
</gene>
<comment type="caution">
    <text evidence="3">The sequence shown here is derived from an EMBL/GenBank/DDBJ whole genome shotgun (WGS) entry which is preliminary data.</text>
</comment>
<dbReference type="SMART" id="SM00421">
    <property type="entry name" value="HTH_LUXR"/>
    <property type="match status" value="1"/>
</dbReference>
<name>A0AAW6X9U1_9GAMM</name>
<dbReference type="AlphaFoldDB" id="A0AAW6X9U1"/>
<reference evidence="3" key="1">
    <citation type="submission" date="2023-01" db="EMBL/GenBank/DDBJ databases">
        <title>Genomic dissection of endemic carbapenem resistance: metallo-beta-lactamase gene dissemination through clonal, plasmid and integron transfer pathways.</title>
        <authorList>
            <person name="Macesic N."/>
        </authorList>
    </citation>
    <scope>NUCLEOTIDE SEQUENCE</scope>
    <source>
        <strain evidence="4">CPO382</strain>
        <strain evidence="3">CPO573</strain>
    </source>
</reference>
<dbReference type="InterPro" id="IPR036388">
    <property type="entry name" value="WH-like_DNA-bd_sf"/>
</dbReference>
<dbReference type="CDD" id="cd06170">
    <property type="entry name" value="LuxR_C_like"/>
    <property type="match status" value="1"/>
</dbReference>
<proteinExistence type="predicted"/>
<dbReference type="SUPFAM" id="SSF46894">
    <property type="entry name" value="C-terminal effector domain of the bipartite response regulators"/>
    <property type="match status" value="1"/>
</dbReference>
<dbReference type="GO" id="GO:0006355">
    <property type="term" value="P:regulation of DNA-templated transcription"/>
    <property type="evidence" value="ECO:0007669"/>
    <property type="project" value="InterPro"/>
</dbReference>
<evidence type="ECO:0000313" key="5">
    <source>
        <dbReference type="Proteomes" id="UP001173597"/>
    </source>
</evidence>
<accession>A0AAW6X9U1</accession>
<organism evidence="3 5">
    <name type="scientific">Serratia nevei</name>
    <dbReference type="NCBI Taxonomy" id="2703794"/>
    <lineage>
        <taxon>Bacteria</taxon>
        <taxon>Pseudomonadati</taxon>
        <taxon>Pseudomonadota</taxon>
        <taxon>Gammaproteobacteria</taxon>
        <taxon>Enterobacterales</taxon>
        <taxon>Yersiniaceae</taxon>
        <taxon>Serratia</taxon>
    </lineage>
</organism>
<keyword evidence="1" id="KW-0238">DNA-binding</keyword>
<feature type="domain" description="HTH luxR-type" evidence="2">
    <location>
        <begin position="113"/>
        <end position="178"/>
    </location>
</feature>
<dbReference type="Pfam" id="PF00196">
    <property type="entry name" value="GerE"/>
    <property type="match status" value="1"/>
</dbReference>
<keyword evidence="6" id="KW-1185">Reference proteome</keyword>
<dbReference type="InterPro" id="IPR016032">
    <property type="entry name" value="Sig_transdc_resp-reg_C-effctor"/>
</dbReference>
<dbReference type="Proteomes" id="UP001173597">
    <property type="component" value="Unassembled WGS sequence"/>
</dbReference>
<evidence type="ECO:0000259" key="2">
    <source>
        <dbReference type="PROSITE" id="PS50043"/>
    </source>
</evidence>
<dbReference type="EMBL" id="JARTOI010000026">
    <property type="protein sequence ID" value="MDK5171832.1"/>
    <property type="molecule type" value="Genomic_DNA"/>
</dbReference>
<dbReference type="PROSITE" id="PS50043">
    <property type="entry name" value="HTH_LUXR_2"/>
    <property type="match status" value="1"/>
</dbReference>
<dbReference type="RefSeq" id="WP_048234672.1">
    <property type="nucleotide sequence ID" value="NZ_JAQSQG010000008.1"/>
</dbReference>
<dbReference type="InterPro" id="IPR000792">
    <property type="entry name" value="Tscrpt_reg_LuxR_C"/>
</dbReference>
<evidence type="ECO:0000313" key="6">
    <source>
        <dbReference type="Proteomes" id="UP001174748"/>
    </source>
</evidence>
<dbReference type="PRINTS" id="PR00038">
    <property type="entry name" value="HTHLUXR"/>
</dbReference>
<evidence type="ECO:0000313" key="3">
    <source>
        <dbReference type="EMBL" id="MDK4767901.1"/>
    </source>
</evidence>
<dbReference type="EMBL" id="JARTLO010000026">
    <property type="protein sequence ID" value="MDK4767901.1"/>
    <property type="molecule type" value="Genomic_DNA"/>
</dbReference>
<dbReference type="GO" id="GO:0003677">
    <property type="term" value="F:DNA binding"/>
    <property type="evidence" value="ECO:0007669"/>
    <property type="project" value="UniProtKB-KW"/>
</dbReference>
<sequence>MELITIAIDDDNNYFAAGLRLSIMEYAQEYHKTVRFLTQEDDVRPDVVIASSTWRAHRWYKRNTQTTGRSIVTIKEYRFGNLNENDSVLYRTDSRSRLFELLTSRITNVPNDTLSSGCMLTNREKQVVDYLKKGFDQSQTARFLGIHVKTVHSHKRSVMKKLMLNRQREFTYWLISQDV</sequence>
<evidence type="ECO:0000256" key="1">
    <source>
        <dbReference type="ARBA" id="ARBA00023125"/>
    </source>
</evidence>
<dbReference type="Gene3D" id="1.10.10.10">
    <property type="entry name" value="Winged helix-like DNA-binding domain superfamily/Winged helix DNA-binding domain"/>
    <property type="match status" value="1"/>
</dbReference>